<keyword evidence="3" id="KW-0540">Nuclease</keyword>
<dbReference type="EMBL" id="MT141317">
    <property type="protein sequence ID" value="QJA58314.1"/>
    <property type="molecule type" value="Genomic_DNA"/>
</dbReference>
<name>A0A6M3JS80_9ZZZZ</name>
<dbReference type="SMART" id="SM00507">
    <property type="entry name" value="HNHc"/>
    <property type="match status" value="1"/>
</dbReference>
<dbReference type="CDD" id="cd00085">
    <property type="entry name" value="HNHc"/>
    <property type="match status" value="1"/>
</dbReference>
<dbReference type="EMBL" id="MT141981">
    <property type="protein sequence ID" value="QJA72826.1"/>
    <property type="molecule type" value="Genomic_DNA"/>
</dbReference>
<evidence type="ECO:0000313" key="3">
    <source>
        <dbReference type="EMBL" id="QJA72826.1"/>
    </source>
</evidence>
<protein>
    <submittedName>
        <fullName evidence="3">Putative homing endonuclease</fullName>
    </submittedName>
</protein>
<dbReference type="Pfam" id="PF14279">
    <property type="entry name" value="HNH_5"/>
    <property type="match status" value="1"/>
</dbReference>
<gene>
    <name evidence="3" type="ORF">MM415A02591_0006</name>
    <name evidence="2" type="ORF">MM415B01472_0022</name>
</gene>
<dbReference type="GO" id="GO:0004519">
    <property type="term" value="F:endonuclease activity"/>
    <property type="evidence" value="ECO:0007669"/>
    <property type="project" value="UniProtKB-KW"/>
</dbReference>
<dbReference type="AlphaFoldDB" id="A0A6M3JS80"/>
<evidence type="ECO:0000313" key="2">
    <source>
        <dbReference type="EMBL" id="QJA58314.1"/>
    </source>
</evidence>
<organism evidence="3">
    <name type="scientific">viral metagenome</name>
    <dbReference type="NCBI Taxonomy" id="1070528"/>
    <lineage>
        <taxon>unclassified sequences</taxon>
        <taxon>metagenomes</taxon>
        <taxon>organismal metagenomes</taxon>
    </lineage>
</organism>
<reference evidence="3" key="1">
    <citation type="submission" date="2020-03" db="EMBL/GenBank/DDBJ databases">
        <title>The deep terrestrial virosphere.</title>
        <authorList>
            <person name="Holmfeldt K."/>
            <person name="Nilsson E."/>
            <person name="Simone D."/>
            <person name="Lopez-Fernandez M."/>
            <person name="Wu X."/>
            <person name="de Brujin I."/>
            <person name="Lundin D."/>
            <person name="Andersson A."/>
            <person name="Bertilsson S."/>
            <person name="Dopson M."/>
        </authorList>
    </citation>
    <scope>NUCLEOTIDE SEQUENCE</scope>
    <source>
        <strain evidence="3">MM415A02591</strain>
        <strain evidence="2">MM415B01472</strain>
    </source>
</reference>
<dbReference type="InterPro" id="IPR003615">
    <property type="entry name" value="HNH_nuc"/>
</dbReference>
<keyword evidence="3" id="KW-0378">Hydrolase</keyword>
<dbReference type="Gene3D" id="1.10.30.50">
    <property type="match status" value="1"/>
</dbReference>
<accession>A0A6M3JS80</accession>
<sequence length="169" mass="19476">MERVILLNSDYTFLNVLSWKKAVTLIVKGKVEVLKATDKIIHNMEKTVKIAIPLILRLLKLVRTLYKTKVPFSKANVIARDNFSCVYCGKKRGNFNIDHLVPKSRGGKSTWENCVSSCKKCNSKKSNRLPSEAGMFLKKRPYQPTIHEFLQLKMNKLGIKKILEEYVYN</sequence>
<dbReference type="InterPro" id="IPR029471">
    <property type="entry name" value="HNH_5"/>
</dbReference>
<dbReference type="InterPro" id="IPR052892">
    <property type="entry name" value="NA-targeting_endonuclease"/>
</dbReference>
<proteinExistence type="predicted"/>
<dbReference type="PANTHER" id="PTHR33877">
    <property type="entry name" value="SLL1193 PROTEIN"/>
    <property type="match status" value="1"/>
</dbReference>
<dbReference type="PANTHER" id="PTHR33877:SF2">
    <property type="entry name" value="OS07G0170200 PROTEIN"/>
    <property type="match status" value="1"/>
</dbReference>
<keyword evidence="3" id="KW-0255">Endonuclease</keyword>
<feature type="domain" description="HNH nuclease" evidence="1">
    <location>
        <begin position="72"/>
        <end position="123"/>
    </location>
</feature>
<evidence type="ECO:0000259" key="1">
    <source>
        <dbReference type="SMART" id="SM00507"/>
    </source>
</evidence>